<evidence type="ECO:0000256" key="2">
    <source>
        <dbReference type="ARBA" id="ARBA00007886"/>
    </source>
</evidence>
<feature type="domain" description="Spore germination GerAC-like C-terminal" evidence="8">
    <location>
        <begin position="199"/>
        <end position="364"/>
    </location>
</feature>
<dbReference type="InterPro" id="IPR038501">
    <property type="entry name" value="Spore_GerAC_C_sf"/>
</dbReference>
<dbReference type="Proteomes" id="UP000448943">
    <property type="component" value="Unassembled WGS sequence"/>
</dbReference>
<evidence type="ECO:0000256" key="7">
    <source>
        <dbReference type="ARBA" id="ARBA00023288"/>
    </source>
</evidence>
<evidence type="ECO:0000313" key="10">
    <source>
        <dbReference type="EMBL" id="NBI31231.1"/>
    </source>
</evidence>
<keyword evidence="4" id="KW-0732">Signal</keyword>
<organism evidence="10 11">
    <name type="scientific">Chengkuizengella marina</name>
    <dbReference type="NCBI Taxonomy" id="2507566"/>
    <lineage>
        <taxon>Bacteria</taxon>
        <taxon>Bacillati</taxon>
        <taxon>Bacillota</taxon>
        <taxon>Bacilli</taxon>
        <taxon>Bacillales</taxon>
        <taxon>Paenibacillaceae</taxon>
        <taxon>Chengkuizengella</taxon>
    </lineage>
</organism>
<reference evidence="10 11" key="1">
    <citation type="submission" date="2019-01" db="EMBL/GenBank/DDBJ databases">
        <title>Chengkuizengella sp. nov., isolated from deep-sea sediment of East Pacific Ocean.</title>
        <authorList>
            <person name="Yang J."/>
            <person name="Lai Q."/>
            <person name="Shao Z."/>
        </authorList>
    </citation>
    <scope>NUCLEOTIDE SEQUENCE [LARGE SCALE GENOMIC DNA]</scope>
    <source>
        <strain evidence="10 11">YPA3-1-1</strain>
    </source>
</reference>
<dbReference type="PANTHER" id="PTHR35789">
    <property type="entry name" value="SPORE GERMINATION PROTEIN B3"/>
    <property type="match status" value="1"/>
</dbReference>
<evidence type="ECO:0000256" key="5">
    <source>
        <dbReference type="ARBA" id="ARBA00023136"/>
    </source>
</evidence>
<dbReference type="EMBL" id="SIJB01000067">
    <property type="protein sequence ID" value="NBI31231.1"/>
    <property type="molecule type" value="Genomic_DNA"/>
</dbReference>
<dbReference type="Gene3D" id="3.30.300.210">
    <property type="entry name" value="Nutrient germinant receptor protein C, domain 3"/>
    <property type="match status" value="1"/>
</dbReference>
<dbReference type="InterPro" id="IPR057336">
    <property type="entry name" value="GerAC_N"/>
</dbReference>
<dbReference type="AlphaFoldDB" id="A0A6N9Q966"/>
<dbReference type="Pfam" id="PF25198">
    <property type="entry name" value="Spore_GerAC_N"/>
    <property type="match status" value="1"/>
</dbReference>
<dbReference type="InterPro" id="IPR046953">
    <property type="entry name" value="Spore_GerAC-like_C"/>
</dbReference>
<name>A0A6N9Q966_9BACL</name>
<gene>
    <name evidence="10" type="ORF">ERL59_20080</name>
</gene>
<evidence type="ECO:0000256" key="4">
    <source>
        <dbReference type="ARBA" id="ARBA00022729"/>
    </source>
</evidence>
<keyword evidence="11" id="KW-1185">Reference proteome</keyword>
<evidence type="ECO:0000313" key="11">
    <source>
        <dbReference type="Proteomes" id="UP000448943"/>
    </source>
</evidence>
<keyword evidence="6" id="KW-0564">Palmitate</keyword>
<dbReference type="InterPro" id="IPR008844">
    <property type="entry name" value="Spore_GerAC-like"/>
</dbReference>
<evidence type="ECO:0000256" key="6">
    <source>
        <dbReference type="ARBA" id="ARBA00023139"/>
    </source>
</evidence>
<dbReference type="PANTHER" id="PTHR35789:SF1">
    <property type="entry name" value="SPORE GERMINATION PROTEIN B3"/>
    <property type="match status" value="1"/>
</dbReference>
<evidence type="ECO:0000259" key="9">
    <source>
        <dbReference type="Pfam" id="PF25198"/>
    </source>
</evidence>
<comment type="subcellular location">
    <subcellularLocation>
        <location evidence="1">Membrane</location>
        <topology evidence="1">Lipid-anchor</topology>
    </subcellularLocation>
</comment>
<keyword evidence="7" id="KW-0449">Lipoprotein</keyword>
<sequence>MEVHVYIRNLLFSLLIFLCLLLNGCWDQRLLSELFIAIGTSIEKQDDKLITRYAFVAEEQGKQKIEVIVTEAGTLKGNDTKVNQYMDGIFSPSDISYTIMSSEVVKKHDLLSLFSVDYMSSSNVLRLIPVVTNDSIKDIFHIIETKNDYKYTTELLEDAAYDTLTTSTNLQKLLPFLYDPSMDFTLPYISIDQNKIKVSGVALFHNKMYTGTTLLDDDATFFLLLSNQKGKRAQMEVNISQNDQPFFIVVEVKKSKSKINIEHIKGKNIKASIHLFLQVFILETSNVNQYSKYETSFEKMLENYFTTKANLIINTLQKANCDAFGIGRELKAYHLNTWKQLQLDWGKHYQSVIIEPHVKVEVINKSLMDFNER</sequence>
<proteinExistence type="inferred from homology"/>
<dbReference type="GO" id="GO:0016020">
    <property type="term" value="C:membrane"/>
    <property type="evidence" value="ECO:0007669"/>
    <property type="project" value="UniProtKB-SubCell"/>
</dbReference>
<comment type="caution">
    <text evidence="10">The sequence shown here is derived from an EMBL/GenBank/DDBJ whole genome shotgun (WGS) entry which is preliminary data.</text>
</comment>
<feature type="domain" description="Spore germination protein N-terminal" evidence="9">
    <location>
        <begin position="27"/>
        <end position="191"/>
    </location>
</feature>
<accession>A0A6N9Q966</accession>
<dbReference type="GO" id="GO:0009847">
    <property type="term" value="P:spore germination"/>
    <property type="evidence" value="ECO:0007669"/>
    <property type="project" value="InterPro"/>
</dbReference>
<evidence type="ECO:0000259" key="8">
    <source>
        <dbReference type="Pfam" id="PF05504"/>
    </source>
</evidence>
<keyword evidence="3" id="KW-0309">Germination</keyword>
<comment type="similarity">
    <text evidence="2">Belongs to the GerABKC lipoprotein family.</text>
</comment>
<dbReference type="Pfam" id="PF05504">
    <property type="entry name" value="Spore_GerAC"/>
    <property type="match status" value="1"/>
</dbReference>
<keyword evidence="5" id="KW-0472">Membrane</keyword>
<dbReference type="NCBIfam" id="TIGR02887">
    <property type="entry name" value="spore_ger_x_C"/>
    <property type="match status" value="1"/>
</dbReference>
<evidence type="ECO:0000256" key="3">
    <source>
        <dbReference type="ARBA" id="ARBA00022544"/>
    </source>
</evidence>
<protein>
    <submittedName>
        <fullName evidence="10">Ger(X)C family spore germination protein</fullName>
    </submittedName>
</protein>
<evidence type="ECO:0000256" key="1">
    <source>
        <dbReference type="ARBA" id="ARBA00004635"/>
    </source>
</evidence>